<dbReference type="EMBL" id="KZ452018">
    <property type="protein sequence ID" value="PKA50803.1"/>
    <property type="molecule type" value="Genomic_DNA"/>
</dbReference>
<evidence type="ECO:0000313" key="2">
    <source>
        <dbReference type="EMBL" id="PKA50803.1"/>
    </source>
</evidence>
<name>A0A2I0A5I9_9ASPA</name>
<reference evidence="2 3" key="1">
    <citation type="journal article" date="2017" name="Nature">
        <title>The Apostasia genome and the evolution of orchids.</title>
        <authorList>
            <person name="Zhang G.Q."/>
            <person name="Liu K.W."/>
            <person name="Li Z."/>
            <person name="Lohaus R."/>
            <person name="Hsiao Y.Y."/>
            <person name="Niu S.C."/>
            <person name="Wang J.Y."/>
            <person name="Lin Y.C."/>
            <person name="Xu Q."/>
            <person name="Chen L.J."/>
            <person name="Yoshida K."/>
            <person name="Fujiwara S."/>
            <person name="Wang Z.W."/>
            <person name="Zhang Y.Q."/>
            <person name="Mitsuda N."/>
            <person name="Wang M."/>
            <person name="Liu G.H."/>
            <person name="Pecoraro L."/>
            <person name="Huang H.X."/>
            <person name="Xiao X.J."/>
            <person name="Lin M."/>
            <person name="Wu X.Y."/>
            <person name="Wu W.L."/>
            <person name="Chen Y.Y."/>
            <person name="Chang S.B."/>
            <person name="Sakamoto S."/>
            <person name="Ohme-Takagi M."/>
            <person name="Yagi M."/>
            <person name="Zeng S.J."/>
            <person name="Shen C.Y."/>
            <person name="Yeh C.M."/>
            <person name="Luo Y.B."/>
            <person name="Tsai W.C."/>
            <person name="Van de Peer Y."/>
            <person name="Liu Z.J."/>
        </authorList>
    </citation>
    <scope>NUCLEOTIDE SEQUENCE [LARGE SCALE GENOMIC DNA]</scope>
    <source>
        <strain evidence="3">cv. Shenzhen</strain>
        <tissue evidence="2">Stem</tissue>
    </source>
</reference>
<dbReference type="Proteomes" id="UP000236161">
    <property type="component" value="Unassembled WGS sequence"/>
</dbReference>
<evidence type="ECO:0000256" key="1">
    <source>
        <dbReference type="SAM" id="Phobius"/>
    </source>
</evidence>
<accession>A0A2I0A5I9</accession>
<organism evidence="2 3">
    <name type="scientific">Apostasia shenzhenica</name>
    <dbReference type="NCBI Taxonomy" id="1088818"/>
    <lineage>
        <taxon>Eukaryota</taxon>
        <taxon>Viridiplantae</taxon>
        <taxon>Streptophyta</taxon>
        <taxon>Embryophyta</taxon>
        <taxon>Tracheophyta</taxon>
        <taxon>Spermatophyta</taxon>
        <taxon>Magnoliopsida</taxon>
        <taxon>Liliopsida</taxon>
        <taxon>Asparagales</taxon>
        <taxon>Orchidaceae</taxon>
        <taxon>Apostasioideae</taxon>
        <taxon>Apostasia</taxon>
    </lineage>
</organism>
<feature type="transmembrane region" description="Helical" evidence="1">
    <location>
        <begin position="12"/>
        <end position="34"/>
    </location>
</feature>
<keyword evidence="1" id="KW-0812">Transmembrane</keyword>
<keyword evidence="3" id="KW-1185">Reference proteome</keyword>
<keyword evidence="1" id="KW-0472">Membrane</keyword>
<evidence type="ECO:0000313" key="3">
    <source>
        <dbReference type="Proteomes" id="UP000236161"/>
    </source>
</evidence>
<sequence length="55" mass="6263">MGVYVIFVCLRGFYGFTFYGGLRITGFFGVYEVLQGYRGSSRLWGSSVLRDFLGF</sequence>
<proteinExistence type="predicted"/>
<gene>
    <name evidence="2" type="ORF">AXF42_Ash017682</name>
</gene>
<keyword evidence="1" id="KW-1133">Transmembrane helix</keyword>
<protein>
    <submittedName>
        <fullName evidence="2">Uncharacterized protein</fullName>
    </submittedName>
</protein>
<dbReference type="AlphaFoldDB" id="A0A2I0A5I9"/>